<dbReference type="AlphaFoldDB" id="A0A1X7T576"/>
<dbReference type="EnsemblMetazoa" id="Aqu2.1.09633_001">
    <property type="protein sequence ID" value="Aqu2.1.09633_001"/>
    <property type="gene ID" value="Aqu2.1.09633"/>
</dbReference>
<dbReference type="InParanoid" id="A0A1X7T576"/>
<accession>A0A1X7T576</accession>
<name>A0A1X7T576_AMPQE</name>
<protein>
    <submittedName>
        <fullName evidence="2">Uncharacterized protein</fullName>
    </submittedName>
</protein>
<evidence type="ECO:0000256" key="1">
    <source>
        <dbReference type="SAM" id="MobiDB-lite"/>
    </source>
</evidence>
<feature type="region of interest" description="Disordered" evidence="1">
    <location>
        <begin position="1"/>
        <end position="29"/>
    </location>
</feature>
<evidence type="ECO:0000313" key="2">
    <source>
        <dbReference type="EnsemblMetazoa" id="Aqu2.1.09633_001"/>
    </source>
</evidence>
<dbReference type="OrthoDB" id="416437at2759"/>
<proteinExistence type="predicted"/>
<reference evidence="2" key="1">
    <citation type="submission" date="2017-05" db="UniProtKB">
        <authorList>
            <consortium name="EnsemblMetazoa"/>
        </authorList>
    </citation>
    <scope>IDENTIFICATION</scope>
</reference>
<sequence>MSTGDDDVFNPGPLDRYQSRPDEEPFNTNKNKLQVLSTEQHSSFADKVQRVTEQLRVLNQCGDAVYAPVAPCTSHVNFENNNEGDGHDPIYVYELYLDNLAALLADDNNHHQNQCGQNIEQNIGDIEDALTADSITRRRFLDSEFEARIASLNDS</sequence>
<organism evidence="2">
    <name type="scientific">Amphimedon queenslandica</name>
    <name type="common">Sponge</name>
    <dbReference type="NCBI Taxonomy" id="400682"/>
    <lineage>
        <taxon>Eukaryota</taxon>
        <taxon>Metazoa</taxon>
        <taxon>Porifera</taxon>
        <taxon>Demospongiae</taxon>
        <taxon>Heteroscleromorpha</taxon>
        <taxon>Haplosclerida</taxon>
        <taxon>Niphatidae</taxon>
        <taxon>Amphimedon</taxon>
    </lineage>
</organism>